<dbReference type="GeneID" id="7442519"/>
<feature type="compositionally biased region" description="Low complexity" evidence="1">
    <location>
        <begin position="38"/>
        <end position="51"/>
    </location>
</feature>
<feature type="compositionally biased region" description="Low complexity" evidence="1">
    <location>
        <begin position="1078"/>
        <end position="1098"/>
    </location>
</feature>
<feature type="region of interest" description="Disordered" evidence="1">
    <location>
        <begin position="1597"/>
        <end position="1632"/>
    </location>
</feature>
<keyword evidence="3" id="KW-1185">Reference proteome</keyword>
<dbReference type="EMBL" id="DS999417">
    <property type="protein sequence ID" value="EED86912.1"/>
    <property type="molecule type" value="Genomic_DNA"/>
</dbReference>
<dbReference type="PaxDb" id="35128-Thaps10409"/>
<protein>
    <recommendedName>
        <fullName evidence="4">Exocyst complex component Sec8</fullName>
    </recommendedName>
</protein>
<accession>B8LCK1</accession>
<feature type="region of interest" description="Disordered" evidence="1">
    <location>
        <begin position="1212"/>
        <end position="1242"/>
    </location>
</feature>
<name>B8LCK1_THAPS</name>
<feature type="compositionally biased region" description="Low complexity" evidence="1">
    <location>
        <begin position="185"/>
        <end position="205"/>
    </location>
</feature>
<dbReference type="RefSeq" id="XP_002296711.1">
    <property type="nucleotide sequence ID" value="XM_002296675.1"/>
</dbReference>
<feature type="compositionally biased region" description="Basic and acidic residues" evidence="1">
    <location>
        <begin position="1013"/>
        <end position="1034"/>
    </location>
</feature>
<dbReference type="InParanoid" id="B8LCK1"/>
<evidence type="ECO:0008006" key="4">
    <source>
        <dbReference type="Google" id="ProtNLM"/>
    </source>
</evidence>
<evidence type="ECO:0000256" key="1">
    <source>
        <dbReference type="SAM" id="MobiDB-lite"/>
    </source>
</evidence>
<feature type="region of interest" description="Disordered" evidence="1">
    <location>
        <begin position="1013"/>
        <end position="1108"/>
    </location>
</feature>
<reference evidence="2 3" key="1">
    <citation type="journal article" date="2004" name="Science">
        <title>The genome of the diatom Thalassiosira pseudonana: ecology, evolution, and metabolism.</title>
        <authorList>
            <person name="Armbrust E.V."/>
            <person name="Berges J.A."/>
            <person name="Bowler C."/>
            <person name="Green B.R."/>
            <person name="Martinez D."/>
            <person name="Putnam N.H."/>
            <person name="Zhou S."/>
            <person name="Allen A.E."/>
            <person name="Apt K.E."/>
            <person name="Bechner M."/>
            <person name="Brzezinski M.A."/>
            <person name="Chaal B.K."/>
            <person name="Chiovitti A."/>
            <person name="Davis A.K."/>
            <person name="Demarest M.S."/>
            <person name="Detter J.C."/>
            <person name="Glavina T."/>
            <person name="Goodstein D."/>
            <person name="Hadi M.Z."/>
            <person name="Hellsten U."/>
            <person name="Hildebrand M."/>
            <person name="Jenkins B.D."/>
            <person name="Jurka J."/>
            <person name="Kapitonov V.V."/>
            <person name="Kroger N."/>
            <person name="Lau W.W."/>
            <person name="Lane T.W."/>
            <person name="Larimer F.W."/>
            <person name="Lippmeier J.C."/>
            <person name="Lucas S."/>
            <person name="Medina M."/>
            <person name="Montsant A."/>
            <person name="Obornik M."/>
            <person name="Parker M.S."/>
            <person name="Palenik B."/>
            <person name="Pazour G.J."/>
            <person name="Richardson P.M."/>
            <person name="Rynearson T.A."/>
            <person name="Saito M.A."/>
            <person name="Schwartz D.C."/>
            <person name="Thamatrakoln K."/>
            <person name="Valentin K."/>
            <person name="Vardi A."/>
            <person name="Wilkerson F.P."/>
            <person name="Rokhsar D.S."/>
        </authorList>
    </citation>
    <scope>NUCLEOTIDE SEQUENCE [LARGE SCALE GENOMIC DNA]</scope>
    <source>
        <strain evidence="2 3">CCMP1335</strain>
    </source>
</reference>
<evidence type="ECO:0000313" key="2">
    <source>
        <dbReference type="EMBL" id="EED86912.1"/>
    </source>
</evidence>
<organism evidence="2 3">
    <name type="scientific">Thalassiosira pseudonana</name>
    <name type="common">Marine diatom</name>
    <name type="synonym">Cyclotella nana</name>
    <dbReference type="NCBI Taxonomy" id="35128"/>
    <lineage>
        <taxon>Eukaryota</taxon>
        <taxon>Sar</taxon>
        <taxon>Stramenopiles</taxon>
        <taxon>Ochrophyta</taxon>
        <taxon>Bacillariophyta</taxon>
        <taxon>Coscinodiscophyceae</taxon>
        <taxon>Thalassiosirophycidae</taxon>
        <taxon>Thalassiosirales</taxon>
        <taxon>Thalassiosiraceae</taxon>
        <taxon>Thalassiosira</taxon>
    </lineage>
</organism>
<evidence type="ECO:0000313" key="3">
    <source>
        <dbReference type="Proteomes" id="UP000001449"/>
    </source>
</evidence>
<sequence length="1918" mass="211801">MTAAAPSSNTSSTVNDDGSITTKSIMMTEFTDDHGDGSSSLIDIPPSSSVSTAPYVASSDNSSPEGSLSPSMAEEPTTESFVESTDVDATATADKNVDAVMIAADESPKYNVVPSSHTNANATSASINNKEEDNMMEVDSCTVHEHQTSSQTSAASSNNSKASPKRNLVTNSNASIHPPVVFHPTTTNNASSNNNTVNNTSSSSNIKSYTPLPSNTTSKKRNNRVVKVDAATVKMLASNLDGRLDALQESISVAILVLRADKHDSSSSKSQQQLLQNNDTRKEIFESCAKLRDAAKEAYHSLVQYGRLFDLSASAAEGGEDAPNAMELQDGGSTANKVYLSEVRRSRLLNIGRNLWMTIRSNPDLFNDLIAEEKDVMGSGGGGDYLRYKGKKYRAIAAGYVRTIAARLVFLNYIDTRCSIGCPPSLHSSLNANQGKSPAVQELVFGLKIFSRAGKALLTHSREDASASHDTLSLAVACFNAIKNMSHTNGEASREIKGLLDEAFDAFSLLPTSASVYGENAVMTDESVEDWSSLVLSHLKGAEAFLQQHCNVAFEGGEENSLSVSKVNTLQRYLPALARLCFKHGSNFAKLMDFKAATDSLHIALKTTDSCLREVRLTLENSSSSIYGQGRKGMQKNVLHNLESELVVVSIEAFYLLTQIFQSTGEKGKAISCLDQIEKYMKEQQNRDDELFTTVMRKLGEGKDFGFSESSVIEDPKKQDKVDLKARASSARVNAKKRHVKEKATLAFSRIRVYHKSLSGPAPDEEALIDRLLREMVDLSMKFTSPDASSAQHAIAIQDIFVLTMDAIRMTHVRRRISKMTGGSVGVDPYRQLLDKFPKSHFRYPYILLDKLNAMLTSQYQLRELQVDIRGLDDETLSMAQEYLEIAKPFFDKRSNVEGSTLVASSAQSASKDLFEETKSHFARAVSLYHSSHEFDLCAQWTAMFESILRCDDTSLVDEAMIGEIQSCSDVMFSDDVAQVQAFDKIMEQLMTRKQRAEEILWATLTDVLYRHGDKQSKDEERKRRERMERRARALEAAARGEGNANSVNMSTIAEDSDEDDSNSYTHTANSFEDDASTKSGKGDASSAGGNTNSSSGGKTAPATSSGVTTLKRMVGRALLESEIDLEGDELRCLEEPAAWGSSYSSHTHLPASYLYPEQALPRYSDPVLALRILVDCLTKLKRLDDVEQYLSEGIEREIRQVAEREQAKTYARLERRRGRPTAMSSVDGGEGGGEGNGGDDGDELKEFRIHLNNLLKAFGGVMTRFLHLTQILRHKICSDPILEKMCPSYPVPESALHSVLITAERVMQSEIKGFLSACIAESDKPKDKRKSRSYNAMNLDQSQLDVERGIFSLGIASSVGGMGGEAGWKKATTRANIVELPADQFVSNVLFPKTNTDPEVRHALTFRRSISRWAHEITEGKRELAICSLEDTTSPMYNDGMEEGALAYMDNIIQRTLLPEMQDEAVNAVIHFLERHDAFDPIVSDVFTRYPNHTVHLEAEMSVACQALYTSTRPIFMALHRLPKGGDMYLSLVTMLEHAMLTFISRMKQRVGKLLHAKVAFTLLEDQRGNESQLNQAMERRKAFALLQRIYNDEDDVDDSPTTVEPNIRGGILPLAPSHSDTSPKKGKFMAGADGKDSFERELTQLNSLAKFTEPLKFGNSTLCTDEELMKAACLANSLLRVASLLEEQLRSKAGGWEKSAKSSAIRDLESAIKTIRFHGLRVAKFCRMEVLVQTAKRMSEICMSSVLQAEDAVRLPSCVNNLGEYLTTSSDSIREAGGNAIAAYSFSSLEQYIPFYLMQSARIMASGSMGKLITMNGIESLDRTGSVLYRDLKGATSFENSFWDEDAAAHSFEQSAIFISLMEISQKDLEDYYRGNPNQFSDDDYKLMFSFDGPRRRGDKRRLNLLKSKIKTERGR</sequence>
<reference evidence="2 3" key="2">
    <citation type="journal article" date="2008" name="Nature">
        <title>The Phaeodactylum genome reveals the evolutionary history of diatom genomes.</title>
        <authorList>
            <person name="Bowler C."/>
            <person name="Allen A.E."/>
            <person name="Badger J.H."/>
            <person name="Grimwood J."/>
            <person name="Jabbari K."/>
            <person name="Kuo A."/>
            <person name="Maheswari U."/>
            <person name="Martens C."/>
            <person name="Maumus F."/>
            <person name="Otillar R.P."/>
            <person name="Rayko E."/>
            <person name="Salamov A."/>
            <person name="Vandepoele K."/>
            <person name="Beszteri B."/>
            <person name="Gruber A."/>
            <person name="Heijde M."/>
            <person name="Katinka M."/>
            <person name="Mock T."/>
            <person name="Valentin K."/>
            <person name="Verret F."/>
            <person name="Berges J.A."/>
            <person name="Brownlee C."/>
            <person name="Cadoret J.P."/>
            <person name="Chiovitti A."/>
            <person name="Choi C.J."/>
            <person name="Coesel S."/>
            <person name="De Martino A."/>
            <person name="Detter J.C."/>
            <person name="Durkin C."/>
            <person name="Falciatore A."/>
            <person name="Fournet J."/>
            <person name="Haruta M."/>
            <person name="Huysman M.J."/>
            <person name="Jenkins B.D."/>
            <person name="Jiroutova K."/>
            <person name="Jorgensen R.E."/>
            <person name="Joubert Y."/>
            <person name="Kaplan A."/>
            <person name="Kroger N."/>
            <person name="Kroth P.G."/>
            <person name="La Roche J."/>
            <person name="Lindquist E."/>
            <person name="Lommer M."/>
            <person name="Martin-Jezequel V."/>
            <person name="Lopez P.J."/>
            <person name="Lucas S."/>
            <person name="Mangogna M."/>
            <person name="McGinnis K."/>
            <person name="Medlin L.K."/>
            <person name="Montsant A."/>
            <person name="Oudot-Le Secq M.P."/>
            <person name="Napoli C."/>
            <person name="Obornik M."/>
            <person name="Parker M.S."/>
            <person name="Petit J.L."/>
            <person name="Porcel B.M."/>
            <person name="Poulsen N."/>
            <person name="Robison M."/>
            <person name="Rychlewski L."/>
            <person name="Rynearson T.A."/>
            <person name="Schmutz J."/>
            <person name="Shapiro H."/>
            <person name="Siaut M."/>
            <person name="Stanley M."/>
            <person name="Sussman M.R."/>
            <person name="Taylor A.R."/>
            <person name="Vardi A."/>
            <person name="von Dassow P."/>
            <person name="Vyverman W."/>
            <person name="Willis A."/>
            <person name="Wyrwicz L.S."/>
            <person name="Rokhsar D.S."/>
            <person name="Weissenbach J."/>
            <person name="Armbrust E.V."/>
            <person name="Green B.R."/>
            <person name="Van de Peer Y."/>
            <person name="Grigoriev I.V."/>
        </authorList>
    </citation>
    <scope>NUCLEOTIDE SEQUENCE [LARGE SCALE GENOMIC DNA]</scope>
    <source>
        <strain evidence="2 3">CCMP1335</strain>
    </source>
</reference>
<feature type="compositionally biased region" description="Low complexity" evidence="1">
    <location>
        <begin position="148"/>
        <end position="160"/>
    </location>
</feature>
<dbReference type="Proteomes" id="UP000001449">
    <property type="component" value="Chromosome 16"/>
</dbReference>
<proteinExistence type="predicted"/>
<dbReference type="HOGENOM" id="CLU_235445_0_0_1"/>
<feature type="compositionally biased region" description="Polar residues" evidence="1">
    <location>
        <begin position="58"/>
        <end position="70"/>
    </location>
</feature>
<feature type="compositionally biased region" description="Polar residues" evidence="1">
    <location>
        <begin position="1044"/>
        <end position="1054"/>
    </location>
</feature>
<feature type="compositionally biased region" description="Low complexity" evidence="1">
    <location>
        <begin position="1"/>
        <end position="13"/>
    </location>
</feature>
<feature type="region of interest" description="Disordered" evidence="1">
    <location>
        <begin position="140"/>
        <end position="221"/>
    </location>
</feature>
<gene>
    <name evidence="2" type="ORF">THAPSDRAFT_10409</name>
</gene>
<dbReference type="KEGG" id="tps:THAPSDRAFT_10409"/>
<feature type="compositionally biased region" description="Polar residues" evidence="1">
    <location>
        <begin position="206"/>
        <end position="217"/>
    </location>
</feature>
<dbReference type="eggNOG" id="ENOG502SK2R">
    <property type="taxonomic scope" value="Eukaryota"/>
</dbReference>
<feature type="compositionally biased region" description="Polar residues" evidence="1">
    <location>
        <begin position="14"/>
        <end position="25"/>
    </location>
</feature>
<feature type="region of interest" description="Disordered" evidence="1">
    <location>
        <begin position="1"/>
        <end position="92"/>
    </location>
</feature>